<organism evidence="1 2">
    <name type="scientific">Kingdonia uniflora</name>
    <dbReference type="NCBI Taxonomy" id="39325"/>
    <lineage>
        <taxon>Eukaryota</taxon>
        <taxon>Viridiplantae</taxon>
        <taxon>Streptophyta</taxon>
        <taxon>Embryophyta</taxon>
        <taxon>Tracheophyta</taxon>
        <taxon>Spermatophyta</taxon>
        <taxon>Magnoliopsida</taxon>
        <taxon>Ranunculales</taxon>
        <taxon>Circaeasteraceae</taxon>
        <taxon>Kingdonia</taxon>
    </lineage>
</organism>
<sequence>MISSCVIYTCTCSSIRRLSLNIKSLMYKVEDQLSLGIARIHFVFCKHHNQLSIALDVLSSLPPGNSLGWWFGEPVK</sequence>
<dbReference type="AlphaFoldDB" id="A0A7J7KZ53"/>
<proteinExistence type="predicted"/>
<gene>
    <name evidence="1" type="ORF">GIB67_028231</name>
</gene>
<dbReference type="Proteomes" id="UP000541444">
    <property type="component" value="Unassembled WGS sequence"/>
</dbReference>
<accession>A0A7J7KZ53</accession>
<comment type="caution">
    <text evidence="1">The sequence shown here is derived from an EMBL/GenBank/DDBJ whole genome shotgun (WGS) entry which is preliminary data.</text>
</comment>
<name>A0A7J7KZ53_9MAGN</name>
<dbReference type="EMBL" id="JACGCM010002781">
    <property type="protein sequence ID" value="KAF6135660.1"/>
    <property type="molecule type" value="Genomic_DNA"/>
</dbReference>
<dbReference type="Gene3D" id="3.20.20.150">
    <property type="entry name" value="Divalent-metal-dependent TIM barrel enzymes"/>
    <property type="match status" value="1"/>
</dbReference>
<evidence type="ECO:0000313" key="2">
    <source>
        <dbReference type="Proteomes" id="UP000541444"/>
    </source>
</evidence>
<evidence type="ECO:0000313" key="1">
    <source>
        <dbReference type="EMBL" id="KAF6135660.1"/>
    </source>
</evidence>
<dbReference type="OrthoDB" id="1368803at2759"/>
<keyword evidence="2" id="KW-1185">Reference proteome</keyword>
<protein>
    <submittedName>
        <fullName evidence="1">Uncharacterized protein</fullName>
    </submittedName>
</protein>
<reference evidence="1 2" key="1">
    <citation type="journal article" date="2020" name="IScience">
        <title>Genome Sequencing of the Endangered Kingdonia uniflora (Circaeasteraceae, Ranunculales) Reveals Potential Mechanisms of Evolutionary Specialization.</title>
        <authorList>
            <person name="Sun Y."/>
            <person name="Deng T."/>
            <person name="Zhang A."/>
            <person name="Moore M.J."/>
            <person name="Landis J.B."/>
            <person name="Lin N."/>
            <person name="Zhang H."/>
            <person name="Zhang X."/>
            <person name="Huang J."/>
            <person name="Zhang X."/>
            <person name="Sun H."/>
            <person name="Wang H."/>
        </authorList>
    </citation>
    <scope>NUCLEOTIDE SEQUENCE [LARGE SCALE GENOMIC DNA]</scope>
    <source>
        <strain evidence="1">TB1705</strain>
        <tissue evidence="1">Leaf</tissue>
    </source>
</reference>